<evidence type="ECO:0000313" key="6">
    <source>
        <dbReference type="EMBL" id="SFX48500.1"/>
    </source>
</evidence>
<dbReference type="RefSeq" id="WP_072326113.1">
    <property type="nucleotide sequence ID" value="NZ_FPJW01000006.1"/>
</dbReference>
<dbReference type="EMBL" id="FPJW01000006">
    <property type="protein sequence ID" value="SFX48500.1"/>
    <property type="molecule type" value="Genomic_DNA"/>
</dbReference>
<dbReference type="Gene3D" id="1.10.10.10">
    <property type="entry name" value="Winged helix-like DNA-binding domain superfamily/Winged helix DNA-binding domain"/>
    <property type="match status" value="1"/>
</dbReference>
<dbReference type="SUPFAM" id="SSF46785">
    <property type="entry name" value="Winged helix' DNA-binding domain"/>
    <property type="match status" value="1"/>
</dbReference>
<accession>A0A1K1XHD5</accession>
<dbReference type="PRINTS" id="PR00039">
    <property type="entry name" value="HTHLYSR"/>
</dbReference>
<dbReference type="AlphaFoldDB" id="A0A1K1XHD5"/>
<dbReference type="InterPro" id="IPR050176">
    <property type="entry name" value="LTTR"/>
</dbReference>
<organism evidence="6 7">
    <name type="scientific">Marinospirillum alkaliphilum DSM 21637</name>
    <dbReference type="NCBI Taxonomy" id="1122209"/>
    <lineage>
        <taxon>Bacteria</taxon>
        <taxon>Pseudomonadati</taxon>
        <taxon>Pseudomonadota</taxon>
        <taxon>Gammaproteobacteria</taxon>
        <taxon>Oceanospirillales</taxon>
        <taxon>Oceanospirillaceae</taxon>
        <taxon>Marinospirillum</taxon>
    </lineage>
</organism>
<dbReference type="InterPro" id="IPR005119">
    <property type="entry name" value="LysR_subst-bd"/>
</dbReference>
<dbReference type="InterPro" id="IPR036388">
    <property type="entry name" value="WH-like_DNA-bd_sf"/>
</dbReference>
<dbReference type="Pfam" id="PF03466">
    <property type="entry name" value="LysR_substrate"/>
    <property type="match status" value="1"/>
</dbReference>
<dbReference type="GO" id="GO:0003700">
    <property type="term" value="F:DNA-binding transcription factor activity"/>
    <property type="evidence" value="ECO:0007669"/>
    <property type="project" value="InterPro"/>
</dbReference>
<dbReference type="InterPro" id="IPR000847">
    <property type="entry name" value="LysR_HTH_N"/>
</dbReference>
<keyword evidence="7" id="KW-1185">Reference proteome</keyword>
<protein>
    <submittedName>
        <fullName evidence="6">DNA-binding transcriptional regulator, LysR family</fullName>
    </submittedName>
</protein>
<evidence type="ECO:0000256" key="2">
    <source>
        <dbReference type="ARBA" id="ARBA00023015"/>
    </source>
</evidence>
<dbReference type="OrthoDB" id="570111at2"/>
<dbReference type="Pfam" id="PF00126">
    <property type="entry name" value="HTH_1"/>
    <property type="match status" value="1"/>
</dbReference>
<feature type="domain" description="HTH lysR-type" evidence="5">
    <location>
        <begin position="5"/>
        <end position="62"/>
    </location>
</feature>
<dbReference type="SUPFAM" id="SSF53850">
    <property type="entry name" value="Periplasmic binding protein-like II"/>
    <property type="match status" value="1"/>
</dbReference>
<evidence type="ECO:0000256" key="3">
    <source>
        <dbReference type="ARBA" id="ARBA00023125"/>
    </source>
</evidence>
<keyword evidence="4" id="KW-0804">Transcription</keyword>
<evidence type="ECO:0000259" key="5">
    <source>
        <dbReference type="PROSITE" id="PS50931"/>
    </source>
</evidence>
<proteinExistence type="inferred from homology"/>
<dbReference type="Proteomes" id="UP000182350">
    <property type="component" value="Unassembled WGS sequence"/>
</dbReference>
<evidence type="ECO:0000256" key="4">
    <source>
        <dbReference type="ARBA" id="ARBA00023163"/>
    </source>
</evidence>
<sequence>MTKNLDWQLYRSFLVVMQQGSLSAAARWLGIAQPTVGRHIAALEQALGVKLFTRSTDGLLPTRLALDLLPHAEQMANMAAVLERMASQQFERVSGRVRITASEVMAVEVLPAILASMHQQYPGLKLEILPSNQAQDLLHREADLAVRMFRPGQQQLVIRRVGVIELGLYANRNYLQRQGRPSTTADLAQHALIGFDQPNEFIRQALKKLPFSFERSEFAFSTDSDLTQLALLRSGAGIGFCQVPLAVADERLDRLFPDHFSLGMDTYVTFHEDLRDNTVCKLVADALVDGLKQYLQA</sequence>
<dbReference type="PANTHER" id="PTHR30579">
    <property type="entry name" value="TRANSCRIPTIONAL REGULATOR"/>
    <property type="match status" value="1"/>
</dbReference>
<comment type="similarity">
    <text evidence="1">Belongs to the LysR transcriptional regulatory family.</text>
</comment>
<dbReference type="InterPro" id="IPR036390">
    <property type="entry name" value="WH_DNA-bd_sf"/>
</dbReference>
<evidence type="ECO:0000256" key="1">
    <source>
        <dbReference type="ARBA" id="ARBA00009437"/>
    </source>
</evidence>
<dbReference type="STRING" id="1122209.SAMN02745752_01814"/>
<evidence type="ECO:0000313" key="7">
    <source>
        <dbReference type="Proteomes" id="UP000182350"/>
    </source>
</evidence>
<gene>
    <name evidence="6" type="ORF">SAMN02745752_01814</name>
</gene>
<dbReference type="GO" id="GO:0003677">
    <property type="term" value="F:DNA binding"/>
    <property type="evidence" value="ECO:0007669"/>
    <property type="project" value="UniProtKB-KW"/>
</dbReference>
<keyword evidence="2" id="KW-0805">Transcription regulation</keyword>
<keyword evidence="3 6" id="KW-0238">DNA-binding</keyword>
<name>A0A1K1XHD5_9GAMM</name>
<dbReference type="PANTHER" id="PTHR30579:SF3">
    <property type="entry name" value="TRANSCRIPTIONAL REGULATORY PROTEIN"/>
    <property type="match status" value="1"/>
</dbReference>
<dbReference type="Gene3D" id="3.40.190.290">
    <property type="match status" value="1"/>
</dbReference>
<reference evidence="6 7" key="1">
    <citation type="submission" date="2016-11" db="EMBL/GenBank/DDBJ databases">
        <authorList>
            <person name="Jaros S."/>
            <person name="Januszkiewicz K."/>
            <person name="Wedrychowicz H."/>
        </authorList>
    </citation>
    <scope>NUCLEOTIDE SEQUENCE [LARGE SCALE GENOMIC DNA]</scope>
    <source>
        <strain evidence="6 7">DSM 21637</strain>
    </source>
</reference>
<dbReference type="PROSITE" id="PS50931">
    <property type="entry name" value="HTH_LYSR"/>
    <property type="match status" value="1"/>
</dbReference>